<dbReference type="Gene3D" id="3.40.50.720">
    <property type="entry name" value="NAD(P)-binding Rossmann-like Domain"/>
    <property type="match status" value="1"/>
</dbReference>
<evidence type="ECO:0000313" key="3">
    <source>
        <dbReference type="Proteomes" id="UP000230132"/>
    </source>
</evidence>
<dbReference type="InterPro" id="IPR016040">
    <property type="entry name" value="NAD(P)-bd_dom"/>
</dbReference>
<dbReference type="Gene3D" id="3.90.25.10">
    <property type="entry name" value="UDP-galactose 4-epimerase, domain 1"/>
    <property type="match status" value="1"/>
</dbReference>
<dbReference type="Proteomes" id="UP000230132">
    <property type="component" value="Unassembled WGS sequence"/>
</dbReference>
<proteinExistence type="predicted"/>
<sequence length="314" mass="34821">MGSGFSLIIIRSMSKKILITGSEGFVGPYLRELAVLKGDDVFGITQSECDLTDFKKTDGLLNKIQPDVIFHLAGKSSVTDSLQDPFATFSTNIFSVLNILESARQLKSKPVILSAGSSEEYGILSSTAPLKEEMPLNPTSPYGSSKVIQENIALQYFKHFKVKVVLSRTFNHTGPKQGPRAVAPAFARQIAEIELGLKAPLLKVGNLEAVRDFSDVRDIVKAYYLASEKCDFGIPYNISSDKAVKIADILETLLSFSKIRITVEKDPNLFRPVDVPIKVGDSSRFRRKTGWENKIPLEKTLLDILNYFRNELAK</sequence>
<reference evidence="3" key="1">
    <citation type="submission" date="2017-09" db="EMBL/GenBank/DDBJ databases">
        <title>Depth-based differentiation of microbial function through sediment-hosted aquifers and enrichment of novel symbionts in the deep terrestrial subsurface.</title>
        <authorList>
            <person name="Probst A.J."/>
            <person name="Ladd B."/>
            <person name="Jarett J.K."/>
            <person name="Geller-Mcgrath D.E."/>
            <person name="Sieber C.M.K."/>
            <person name="Emerson J.B."/>
            <person name="Anantharaman K."/>
            <person name="Thomas B.C."/>
            <person name="Malmstrom R."/>
            <person name="Stieglmeier M."/>
            <person name="Klingl A."/>
            <person name="Woyke T."/>
            <person name="Ryan C.M."/>
            <person name="Banfield J.F."/>
        </authorList>
    </citation>
    <scope>NUCLEOTIDE SEQUENCE [LARGE SCALE GENOMIC DNA]</scope>
</reference>
<protein>
    <submittedName>
        <fullName evidence="2">GDP-mannose 4,6-dehydratase</fullName>
    </submittedName>
</protein>
<dbReference type="SUPFAM" id="SSF51735">
    <property type="entry name" value="NAD(P)-binding Rossmann-fold domains"/>
    <property type="match status" value="1"/>
</dbReference>
<name>A0A2H0UUT6_9BACT</name>
<evidence type="ECO:0000259" key="1">
    <source>
        <dbReference type="Pfam" id="PF16363"/>
    </source>
</evidence>
<accession>A0A2H0UUT6</accession>
<gene>
    <name evidence="2" type="ORF">COU05_01310</name>
</gene>
<comment type="caution">
    <text evidence="2">The sequence shown here is derived from an EMBL/GenBank/DDBJ whole genome shotgun (WGS) entry which is preliminary data.</text>
</comment>
<dbReference type="AlphaFoldDB" id="A0A2H0UUT6"/>
<feature type="domain" description="NAD(P)-binding" evidence="1">
    <location>
        <begin position="48"/>
        <end position="301"/>
    </location>
</feature>
<dbReference type="Pfam" id="PF16363">
    <property type="entry name" value="GDP_Man_Dehyd"/>
    <property type="match status" value="1"/>
</dbReference>
<dbReference type="PANTHER" id="PTHR43000">
    <property type="entry name" value="DTDP-D-GLUCOSE 4,6-DEHYDRATASE-RELATED"/>
    <property type="match status" value="1"/>
</dbReference>
<dbReference type="EMBL" id="PFAX01000014">
    <property type="protein sequence ID" value="PIR90565.1"/>
    <property type="molecule type" value="Genomic_DNA"/>
</dbReference>
<evidence type="ECO:0000313" key="2">
    <source>
        <dbReference type="EMBL" id="PIR90565.1"/>
    </source>
</evidence>
<dbReference type="InterPro" id="IPR036291">
    <property type="entry name" value="NAD(P)-bd_dom_sf"/>
</dbReference>
<organism evidence="2 3">
    <name type="scientific">bacterium (Candidatus Gribaldobacteria) CG10_big_fil_rev_8_21_14_0_10_37_21</name>
    <dbReference type="NCBI Taxonomy" id="2014275"/>
    <lineage>
        <taxon>Bacteria</taxon>
        <taxon>Candidatus Gribaldobacteria</taxon>
    </lineage>
</organism>